<dbReference type="AlphaFoldDB" id="A0AAW0J0D0"/>
<protein>
    <submittedName>
        <fullName evidence="2">Inactive purple acid phosphatase 9</fullName>
    </submittedName>
</protein>
<proteinExistence type="predicted"/>
<dbReference type="Proteomes" id="UP000237347">
    <property type="component" value="Unassembled WGS sequence"/>
</dbReference>
<feature type="region of interest" description="Disordered" evidence="1">
    <location>
        <begin position="1"/>
        <end position="24"/>
    </location>
</feature>
<evidence type="ECO:0000313" key="3">
    <source>
        <dbReference type="Proteomes" id="UP000237347"/>
    </source>
</evidence>
<keyword evidence="3" id="KW-1185">Reference proteome</keyword>
<sequence length="103" mass="11294">MGEKSKQLASTSDHDEVWEKEDRGDVSVVNGSALRTVHACQQECEGNGSGLVGLGKDRIHLGFTENADEMRVMFLMGDPKKRGVRFGLREGKLDRVAMASVET</sequence>
<name>A0AAW0J0D0_QUESU</name>
<gene>
    <name evidence="2" type="primary">PAP9_1</name>
    <name evidence="2" type="ORF">CFP56_039433</name>
</gene>
<evidence type="ECO:0000313" key="2">
    <source>
        <dbReference type="EMBL" id="KAK7819982.1"/>
    </source>
</evidence>
<comment type="caution">
    <text evidence="2">The sequence shown here is derived from an EMBL/GenBank/DDBJ whole genome shotgun (WGS) entry which is preliminary data.</text>
</comment>
<accession>A0AAW0J0D0</accession>
<dbReference type="EMBL" id="PKMF04000759">
    <property type="protein sequence ID" value="KAK7819982.1"/>
    <property type="molecule type" value="Genomic_DNA"/>
</dbReference>
<reference evidence="2 3" key="1">
    <citation type="journal article" date="2018" name="Sci. Data">
        <title>The draft genome sequence of cork oak.</title>
        <authorList>
            <person name="Ramos A.M."/>
            <person name="Usie A."/>
            <person name="Barbosa P."/>
            <person name="Barros P.M."/>
            <person name="Capote T."/>
            <person name="Chaves I."/>
            <person name="Simoes F."/>
            <person name="Abreu I."/>
            <person name="Carrasquinho I."/>
            <person name="Faro C."/>
            <person name="Guimaraes J.B."/>
            <person name="Mendonca D."/>
            <person name="Nobrega F."/>
            <person name="Rodrigues L."/>
            <person name="Saibo N.J.M."/>
            <person name="Varela M.C."/>
            <person name="Egas C."/>
            <person name="Matos J."/>
            <person name="Miguel C.M."/>
            <person name="Oliveira M.M."/>
            <person name="Ricardo C.P."/>
            <person name="Goncalves S."/>
        </authorList>
    </citation>
    <scope>NUCLEOTIDE SEQUENCE [LARGE SCALE GENOMIC DNA]</scope>
    <source>
        <strain evidence="3">cv. HL8</strain>
    </source>
</reference>
<organism evidence="2 3">
    <name type="scientific">Quercus suber</name>
    <name type="common">Cork oak</name>
    <dbReference type="NCBI Taxonomy" id="58331"/>
    <lineage>
        <taxon>Eukaryota</taxon>
        <taxon>Viridiplantae</taxon>
        <taxon>Streptophyta</taxon>
        <taxon>Embryophyta</taxon>
        <taxon>Tracheophyta</taxon>
        <taxon>Spermatophyta</taxon>
        <taxon>Magnoliopsida</taxon>
        <taxon>eudicotyledons</taxon>
        <taxon>Gunneridae</taxon>
        <taxon>Pentapetalae</taxon>
        <taxon>rosids</taxon>
        <taxon>fabids</taxon>
        <taxon>Fagales</taxon>
        <taxon>Fagaceae</taxon>
        <taxon>Quercus</taxon>
    </lineage>
</organism>
<evidence type="ECO:0000256" key="1">
    <source>
        <dbReference type="SAM" id="MobiDB-lite"/>
    </source>
</evidence>